<dbReference type="GO" id="GO:0006310">
    <property type="term" value="P:DNA recombination"/>
    <property type="evidence" value="ECO:0007669"/>
    <property type="project" value="InterPro"/>
</dbReference>
<protein>
    <submittedName>
        <fullName evidence="1">Uncharacterized protein</fullName>
    </submittedName>
</protein>
<dbReference type="GO" id="GO:0000287">
    <property type="term" value="F:magnesium ion binding"/>
    <property type="evidence" value="ECO:0007669"/>
    <property type="project" value="InterPro"/>
</dbReference>
<dbReference type="GO" id="GO:0006281">
    <property type="term" value="P:DNA repair"/>
    <property type="evidence" value="ECO:0007669"/>
    <property type="project" value="InterPro"/>
</dbReference>
<sequence length="140" mass="15955">MTMKNEILFEVLGEPVAQGRPRFSSKNKVKRAIDPPASRYYKMAVAHEANKHRPQQPIEGPIEMCIDVCKPLLKSFSKAKREAAINQEILPIGRPDVDNYAKGIKDALNGIMYKDDSQITKLTVRKYYAEQPKVVVKIIW</sequence>
<proteinExistence type="predicted"/>
<gene>
    <name evidence="1" type="ORF">CF394_00765</name>
</gene>
<name>A0A264W7D7_9BACL</name>
<dbReference type="OrthoDB" id="5114842at2"/>
<evidence type="ECO:0000313" key="1">
    <source>
        <dbReference type="EMBL" id="OZS79469.1"/>
    </source>
</evidence>
<reference evidence="1 2" key="1">
    <citation type="submission" date="2017-07" db="EMBL/GenBank/DDBJ databases">
        <title>Tetzosporium hominis gen.nov. sp.nov.</title>
        <authorList>
            <person name="Tetz G."/>
            <person name="Tetz V."/>
        </authorList>
    </citation>
    <scope>NUCLEOTIDE SEQUENCE [LARGE SCALE GENOMIC DNA]</scope>
    <source>
        <strain evidence="1 2">VT-49</strain>
    </source>
</reference>
<dbReference type="Pfam" id="PF05866">
    <property type="entry name" value="RusA"/>
    <property type="match status" value="1"/>
</dbReference>
<accession>A0A264W7D7</accession>
<dbReference type="AlphaFoldDB" id="A0A264W7D7"/>
<dbReference type="SUPFAM" id="SSF103084">
    <property type="entry name" value="Holliday junction resolvase RusA"/>
    <property type="match status" value="1"/>
</dbReference>
<comment type="caution">
    <text evidence="1">The sequence shown here is derived from an EMBL/GenBank/DDBJ whole genome shotgun (WGS) entry which is preliminary data.</text>
</comment>
<organism evidence="1 2">
    <name type="scientific">Tetzosporium hominis</name>
    <dbReference type="NCBI Taxonomy" id="2020506"/>
    <lineage>
        <taxon>Bacteria</taxon>
        <taxon>Bacillati</taxon>
        <taxon>Bacillota</taxon>
        <taxon>Bacilli</taxon>
        <taxon>Bacillales</taxon>
        <taxon>Caryophanaceae</taxon>
        <taxon>Tetzosporium</taxon>
    </lineage>
</organism>
<dbReference type="RefSeq" id="WP_094941375.1">
    <property type="nucleotide sequence ID" value="NZ_NOKQ01000128.1"/>
</dbReference>
<dbReference type="Gene3D" id="3.30.1330.70">
    <property type="entry name" value="Holliday junction resolvase RusA"/>
    <property type="match status" value="1"/>
</dbReference>
<keyword evidence="2" id="KW-1185">Reference proteome</keyword>
<evidence type="ECO:0000313" key="2">
    <source>
        <dbReference type="Proteomes" id="UP000217065"/>
    </source>
</evidence>
<dbReference type="InterPro" id="IPR008822">
    <property type="entry name" value="Endonuclease_RusA-like"/>
</dbReference>
<dbReference type="InterPro" id="IPR036614">
    <property type="entry name" value="RusA-like_sf"/>
</dbReference>
<dbReference type="EMBL" id="NOKQ01000128">
    <property type="protein sequence ID" value="OZS79469.1"/>
    <property type="molecule type" value="Genomic_DNA"/>
</dbReference>
<dbReference type="Proteomes" id="UP000217065">
    <property type="component" value="Unassembled WGS sequence"/>
</dbReference>